<protein>
    <recommendedName>
        <fullName evidence="3">Hydrogenase maturation protease</fullName>
    </recommendedName>
</protein>
<dbReference type="GO" id="GO:0008047">
    <property type="term" value="F:enzyme activator activity"/>
    <property type="evidence" value="ECO:0007669"/>
    <property type="project" value="InterPro"/>
</dbReference>
<dbReference type="GO" id="GO:0004175">
    <property type="term" value="F:endopeptidase activity"/>
    <property type="evidence" value="ECO:0007669"/>
    <property type="project" value="TreeGrafter"/>
</dbReference>
<organism evidence="1 2">
    <name type="scientific">Methanolapillus ohkumae</name>
    <dbReference type="NCBI Taxonomy" id="3028298"/>
    <lineage>
        <taxon>Archaea</taxon>
        <taxon>Methanobacteriati</taxon>
        <taxon>Methanobacteriota</taxon>
        <taxon>Stenosarchaea group</taxon>
        <taxon>Methanomicrobia</taxon>
        <taxon>Methanosarcinales</taxon>
        <taxon>Methanosarcinaceae</taxon>
        <taxon>Methanolapillus</taxon>
    </lineage>
</organism>
<dbReference type="CDD" id="cd00518">
    <property type="entry name" value="H2MP"/>
    <property type="match status" value="1"/>
</dbReference>
<reference evidence="1 2" key="1">
    <citation type="submission" date="2023-07" db="EMBL/GenBank/DDBJ databases">
        <title>Closed genome sequence of Methanosarcinaceae archaeon Am2.</title>
        <authorList>
            <person name="Poehlein A."/>
            <person name="Protasov E."/>
            <person name="Platt K."/>
            <person name="Reeh H."/>
            <person name="Daniel R."/>
            <person name="Brune A."/>
        </authorList>
    </citation>
    <scope>NUCLEOTIDE SEQUENCE [LARGE SCALE GENOMIC DNA]</scope>
    <source>
        <strain evidence="1 2">Am2</strain>
    </source>
</reference>
<dbReference type="RefSeq" id="WP_338097080.1">
    <property type="nucleotide sequence ID" value="NZ_CP131061.1"/>
</dbReference>
<dbReference type="InterPro" id="IPR000671">
    <property type="entry name" value="Peptidase_A31"/>
</dbReference>
<evidence type="ECO:0008006" key="3">
    <source>
        <dbReference type="Google" id="ProtNLM"/>
    </source>
</evidence>
<evidence type="ECO:0000313" key="1">
    <source>
        <dbReference type="EMBL" id="WNY27100.1"/>
    </source>
</evidence>
<gene>
    <name evidence="1" type="ORF">MsAm2_08880</name>
</gene>
<evidence type="ECO:0000313" key="2">
    <source>
        <dbReference type="Proteomes" id="UP001304970"/>
    </source>
</evidence>
<dbReference type="InterPro" id="IPR023430">
    <property type="entry name" value="Pept_HybD-like_dom_sf"/>
</dbReference>
<keyword evidence="2" id="KW-1185">Reference proteome</keyword>
<name>A0AA96V757_9EURY</name>
<dbReference type="Gene3D" id="3.40.50.1450">
    <property type="entry name" value="HybD-like"/>
    <property type="match status" value="1"/>
</dbReference>
<dbReference type="PRINTS" id="PR00446">
    <property type="entry name" value="HYDRGNUPTAKE"/>
</dbReference>
<accession>A0AA96V757</accession>
<dbReference type="Pfam" id="PF01750">
    <property type="entry name" value="HycI"/>
    <property type="match status" value="1"/>
</dbReference>
<dbReference type="GeneID" id="89228307"/>
<dbReference type="Proteomes" id="UP001304970">
    <property type="component" value="Chromosome"/>
</dbReference>
<dbReference type="EMBL" id="CP131061">
    <property type="protein sequence ID" value="WNY27100.1"/>
    <property type="molecule type" value="Genomic_DNA"/>
</dbReference>
<dbReference type="PANTHER" id="PTHR30302">
    <property type="entry name" value="HYDROGENASE 1 MATURATION PROTEASE"/>
    <property type="match status" value="1"/>
</dbReference>
<dbReference type="SUPFAM" id="SSF53163">
    <property type="entry name" value="HybD-like"/>
    <property type="match status" value="1"/>
</dbReference>
<dbReference type="PANTHER" id="PTHR30302:SF7">
    <property type="entry name" value="F420-NONREDUCING HYDROGENASE II"/>
    <property type="match status" value="1"/>
</dbReference>
<dbReference type="NCBIfam" id="TIGR00072">
    <property type="entry name" value="hydrog_prot"/>
    <property type="match status" value="1"/>
</dbReference>
<dbReference type="GO" id="GO:0016485">
    <property type="term" value="P:protein processing"/>
    <property type="evidence" value="ECO:0007669"/>
    <property type="project" value="TreeGrafter"/>
</dbReference>
<proteinExistence type="predicted"/>
<dbReference type="AlphaFoldDB" id="A0AA96V757"/>
<sequence>MAHLKKSIRVIGCGNLWMGDDGVGIRTVEKLVQMKEDGFSLLQDVDLIDAGVSGLDMLGFLEGIDKIIIVDAIKSGENTGSILKVKGEDLLLGDDVGKMMSSHDVSVPTVLLIAEKIQKLPEIVVFGVEIDKHCDEVNLTLDMHPAVENAIDKVISLILLEIENF</sequence>